<dbReference type="InterPro" id="IPR011057">
    <property type="entry name" value="Mss4-like_sf"/>
</dbReference>
<dbReference type="Proteomes" id="UP000184251">
    <property type="component" value="Unassembled WGS sequence"/>
</dbReference>
<evidence type="ECO:0000313" key="12">
    <source>
        <dbReference type="EMBL" id="SHF05944.1"/>
    </source>
</evidence>
<comment type="similarity">
    <text evidence="2">In the N-terminal section; belongs to the MsrA Met sulfoxide reductase family.</text>
</comment>
<evidence type="ECO:0000256" key="10">
    <source>
        <dbReference type="SAM" id="Phobius"/>
    </source>
</evidence>
<dbReference type="Gene3D" id="3.30.1060.10">
    <property type="entry name" value="Peptide methionine sulphoxide reductase MsrA"/>
    <property type="match status" value="1"/>
</dbReference>
<dbReference type="SUPFAM" id="SSF55068">
    <property type="entry name" value="Peptide methionine sulfoxide reductase"/>
    <property type="match status" value="1"/>
</dbReference>
<comment type="function">
    <text evidence="5 9">Has an important function as a repair enzyme for proteins that have been inactivated by oxidation. Catalyzes the reversible oxidation-reduction of methionine sulfoxide in proteins to methionine.</text>
</comment>
<dbReference type="STRING" id="1120975.SAMN02746064_01782"/>
<dbReference type="AlphaFoldDB" id="A0A1M4YJB0"/>
<dbReference type="InterPro" id="IPR028427">
    <property type="entry name" value="Met_Sox_Rdtase_MsrB"/>
</dbReference>
<accession>A0A1M4YJB0</accession>
<dbReference type="PROSITE" id="PS51790">
    <property type="entry name" value="MSRB"/>
    <property type="match status" value="1"/>
</dbReference>
<dbReference type="GO" id="GO:0005737">
    <property type="term" value="C:cytoplasm"/>
    <property type="evidence" value="ECO:0007669"/>
    <property type="project" value="TreeGrafter"/>
</dbReference>
<dbReference type="InterPro" id="IPR036509">
    <property type="entry name" value="Met_Sox_Rdtase_MsrA_sf"/>
</dbReference>
<keyword evidence="3 9" id="KW-0560">Oxidoreductase</keyword>
<evidence type="ECO:0000256" key="1">
    <source>
        <dbReference type="ARBA" id="ARBA00008076"/>
    </source>
</evidence>
<evidence type="ECO:0000313" key="13">
    <source>
        <dbReference type="Proteomes" id="UP000184251"/>
    </source>
</evidence>
<dbReference type="PANTHER" id="PTHR10173">
    <property type="entry name" value="METHIONINE SULFOXIDE REDUCTASE"/>
    <property type="match status" value="1"/>
</dbReference>
<proteinExistence type="inferred from homology"/>
<keyword evidence="13" id="KW-1185">Reference proteome</keyword>
<comment type="catalytic activity">
    <reaction evidence="6 9">
        <text>L-methionyl-[protein] + [thioredoxin]-disulfide + H2O = L-methionyl-(S)-S-oxide-[protein] + [thioredoxin]-dithiol</text>
        <dbReference type="Rhea" id="RHEA:14217"/>
        <dbReference type="Rhea" id="RHEA-COMP:10698"/>
        <dbReference type="Rhea" id="RHEA-COMP:10700"/>
        <dbReference type="Rhea" id="RHEA-COMP:12313"/>
        <dbReference type="Rhea" id="RHEA-COMP:12315"/>
        <dbReference type="ChEBI" id="CHEBI:15377"/>
        <dbReference type="ChEBI" id="CHEBI:16044"/>
        <dbReference type="ChEBI" id="CHEBI:29950"/>
        <dbReference type="ChEBI" id="CHEBI:44120"/>
        <dbReference type="ChEBI" id="CHEBI:50058"/>
        <dbReference type="EC" id="1.8.4.11"/>
    </reaction>
</comment>
<dbReference type="RefSeq" id="WP_073271181.1">
    <property type="nucleotide sequence ID" value="NZ_FQTU01000013.1"/>
</dbReference>
<feature type="domain" description="MsrB" evidence="11">
    <location>
        <begin position="224"/>
        <end position="347"/>
    </location>
</feature>
<evidence type="ECO:0000256" key="8">
    <source>
        <dbReference type="ARBA" id="ARBA00048782"/>
    </source>
</evidence>
<keyword evidence="10" id="KW-1133">Transmembrane helix</keyword>
<evidence type="ECO:0000256" key="4">
    <source>
        <dbReference type="ARBA" id="ARBA00023268"/>
    </source>
</evidence>
<protein>
    <recommendedName>
        <fullName evidence="9">Peptide methionine sulfoxide reductase MsrA</fullName>
        <shortName evidence="9">Protein-methionine-S-oxide reductase</shortName>
        <ecNumber evidence="9">1.8.4.11</ecNumber>
    </recommendedName>
    <alternativeName>
        <fullName evidence="9">Peptide-methionine (S)-S-oxide reductase</fullName>
        <shortName evidence="9">Peptide Met(O) reductase</shortName>
    </alternativeName>
</protein>
<dbReference type="Gene3D" id="2.170.150.20">
    <property type="entry name" value="Peptide methionine sulfoxide reductase"/>
    <property type="match status" value="1"/>
</dbReference>
<dbReference type="EC" id="1.8.4.11" evidence="9"/>
<dbReference type="NCBIfam" id="TIGR00357">
    <property type="entry name" value="peptide-methionine (R)-S-oxide reductase MsrB"/>
    <property type="match status" value="1"/>
</dbReference>
<sequence>MNPALAKLIMIIAVSGLIVTGFMFFDRSSNDQDEDELSQEDFLPDYDNSRYKNIYLAGGCFWGVEAYFSRIIGVEYTSVGYANGIGEDTSYRRIDSTGHAETVKIVYDPERITLEDLVTYYYGIIEPTSLNRQGNDRGTQYRSGIYYSYEADLDTILGVTEKEQLKHAKPIVTEIEALKNFVLAEDYHQDYLYENPGGYCHVNLSVIPNEKPVVNPLDYPKPGEKEIKQMLTPLQFEVTQRKGTEAAFQNRYWDNKEKGLYVDIVTGEPLFLSKYKYDSGTGWPSFTEPIDKYTVKYYRDQNFGMERVEVRSRVGGSHLGHVFRDGPVEEGGLRFCINSAALDFISYGEMDERGYGRLKVLFE</sequence>
<feature type="transmembrane region" description="Helical" evidence="10">
    <location>
        <begin position="6"/>
        <end position="25"/>
    </location>
</feature>
<dbReference type="NCBIfam" id="TIGR00401">
    <property type="entry name" value="msrA"/>
    <property type="match status" value="1"/>
</dbReference>
<evidence type="ECO:0000256" key="6">
    <source>
        <dbReference type="ARBA" id="ARBA00047806"/>
    </source>
</evidence>
<keyword evidence="10" id="KW-0472">Membrane</keyword>
<evidence type="ECO:0000256" key="7">
    <source>
        <dbReference type="ARBA" id="ARBA00048488"/>
    </source>
</evidence>
<dbReference type="OrthoDB" id="4174719at2"/>
<dbReference type="InterPro" id="IPR002569">
    <property type="entry name" value="Met_Sox_Rdtase_MsrA_dom"/>
</dbReference>
<comment type="catalytic activity">
    <reaction evidence="8 9">
        <text>[thioredoxin]-disulfide + L-methionine + H2O = L-methionine (S)-S-oxide + [thioredoxin]-dithiol</text>
        <dbReference type="Rhea" id="RHEA:19993"/>
        <dbReference type="Rhea" id="RHEA-COMP:10698"/>
        <dbReference type="Rhea" id="RHEA-COMP:10700"/>
        <dbReference type="ChEBI" id="CHEBI:15377"/>
        <dbReference type="ChEBI" id="CHEBI:29950"/>
        <dbReference type="ChEBI" id="CHEBI:50058"/>
        <dbReference type="ChEBI" id="CHEBI:57844"/>
        <dbReference type="ChEBI" id="CHEBI:58772"/>
        <dbReference type="EC" id="1.8.4.11"/>
    </reaction>
</comment>
<dbReference type="HAMAP" id="MF_01401">
    <property type="entry name" value="MsrA"/>
    <property type="match status" value="1"/>
</dbReference>
<dbReference type="GO" id="GO:0033744">
    <property type="term" value="F:L-methionine:thioredoxin-disulfide S-oxidoreductase activity"/>
    <property type="evidence" value="ECO:0007669"/>
    <property type="project" value="RHEA"/>
</dbReference>
<dbReference type="Pfam" id="PF01625">
    <property type="entry name" value="PMSR"/>
    <property type="match status" value="1"/>
</dbReference>
<organism evidence="12 13">
    <name type="scientific">Alkalibacter saccharofermentans DSM 14828</name>
    <dbReference type="NCBI Taxonomy" id="1120975"/>
    <lineage>
        <taxon>Bacteria</taxon>
        <taxon>Bacillati</taxon>
        <taxon>Bacillota</taxon>
        <taxon>Clostridia</taxon>
        <taxon>Eubacteriales</taxon>
        <taxon>Eubacteriaceae</taxon>
        <taxon>Alkalibacter</taxon>
    </lineage>
</organism>
<feature type="active site" evidence="9">
    <location>
        <position position="60"/>
    </location>
</feature>
<evidence type="ECO:0000256" key="2">
    <source>
        <dbReference type="ARBA" id="ARBA00011017"/>
    </source>
</evidence>
<evidence type="ECO:0000256" key="9">
    <source>
        <dbReference type="HAMAP-Rule" id="MF_01401"/>
    </source>
</evidence>
<dbReference type="GO" id="GO:0008113">
    <property type="term" value="F:peptide-methionine (S)-S-oxide reductase activity"/>
    <property type="evidence" value="ECO:0007669"/>
    <property type="project" value="UniProtKB-UniRule"/>
</dbReference>
<name>A0A1M4YJB0_9FIRM</name>
<dbReference type="GO" id="GO:0033743">
    <property type="term" value="F:peptide-methionine (R)-S-oxide reductase activity"/>
    <property type="evidence" value="ECO:0007669"/>
    <property type="project" value="UniProtKB-EC"/>
</dbReference>
<dbReference type="Pfam" id="PF01641">
    <property type="entry name" value="SelR"/>
    <property type="match status" value="1"/>
</dbReference>
<dbReference type="EMBL" id="FQTU01000013">
    <property type="protein sequence ID" value="SHF05944.1"/>
    <property type="molecule type" value="Genomic_DNA"/>
</dbReference>
<keyword evidence="10" id="KW-0812">Transmembrane</keyword>
<evidence type="ECO:0000256" key="3">
    <source>
        <dbReference type="ARBA" id="ARBA00023002"/>
    </source>
</evidence>
<dbReference type="FunFam" id="2.170.150.20:FF:000003">
    <property type="entry name" value="Peptide methionine sulfoxide reductase MsrB"/>
    <property type="match status" value="1"/>
</dbReference>
<keyword evidence="4" id="KW-0511">Multifunctional enzyme</keyword>
<comment type="similarity">
    <text evidence="1">In the C-terminal section; belongs to the MsrB Met sulfoxide reductase family.</text>
</comment>
<dbReference type="SUPFAM" id="SSF51316">
    <property type="entry name" value="Mss4-like"/>
    <property type="match status" value="1"/>
</dbReference>
<dbReference type="PANTHER" id="PTHR10173:SF59">
    <property type="entry name" value="PEPTIDE METHIONINE SULFOXIDE REDUCTASE MSRA_MSRB"/>
    <property type="match status" value="1"/>
</dbReference>
<gene>
    <name evidence="9" type="primary">msrA</name>
    <name evidence="12" type="ORF">SAMN02746064_01782</name>
</gene>
<comment type="similarity">
    <text evidence="9">Belongs to the MsrA Met sulfoxide reductase family.</text>
</comment>
<reference evidence="12 13" key="1">
    <citation type="submission" date="2016-11" db="EMBL/GenBank/DDBJ databases">
        <authorList>
            <person name="Jaros S."/>
            <person name="Januszkiewicz K."/>
            <person name="Wedrychowicz H."/>
        </authorList>
    </citation>
    <scope>NUCLEOTIDE SEQUENCE [LARGE SCALE GENOMIC DNA]</scope>
    <source>
        <strain evidence="12 13">DSM 14828</strain>
    </source>
</reference>
<dbReference type="InterPro" id="IPR002579">
    <property type="entry name" value="Met_Sox_Rdtase_MsrB_dom"/>
</dbReference>
<comment type="catalytic activity">
    <reaction evidence="7">
        <text>L-methionyl-[protein] + [thioredoxin]-disulfide + H2O = L-methionyl-(R)-S-oxide-[protein] + [thioredoxin]-dithiol</text>
        <dbReference type="Rhea" id="RHEA:24164"/>
        <dbReference type="Rhea" id="RHEA-COMP:10698"/>
        <dbReference type="Rhea" id="RHEA-COMP:10700"/>
        <dbReference type="Rhea" id="RHEA-COMP:12313"/>
        <dbReference type="Rhea" id="RHEA-COMP:12314"/>
        <dbReference type="ChEBI" id="CHEBI:15377"/>
        <dbReference type="ChEBI" id="CHEBI:16044"/>
        <dbReference type="ChEBI" id="CHEBI:29950"/>
        <dbReference type="ChEBI" id="CHEBI:45764"/>
        <dbReference type="ChEBI" id="CHEBI:50058"/>
        <dbReference type="EC" id="1.8.4.12"/>
    </reaction>
</comment>
<dbReference type="GO" id="GO:0030091">
    <property type="term" value="P:protein repair"/>
    <property type="evidence" value="ECO:0007669"/>
    <property type="project" value="InterPro"/>
</dbReference>
<dbReference type="GO" id="GO:0006979">
    <property type="term" value="P:response to oxidative stress"/>
    <property type="evidence" value="ECO:0007669"/>
    <property type="project" value="InterPro"/>
</dbReference>
<evidence type="ECO:0000256" key="5">
    <source>
        <dbReference type="ARBA" id="ARBA00024679"/>
    </source>
</evidence>
<evidence type="ECO:0000259" key="11">
    <source>
        <dbReference type="PROSITE" id="PS51790"/>
    </source>
</evidence>